<organism evidence="2 3">
    <name type="scientific">Aspergillus wentii DTO 134E9</name>
    <dbReference type="NCBI Taxonomy" id="1073089"/>
    <lineage>
        <taxon>Eukaryota</taxon>
        <taxon>Fungi</taxon>
        <taxon>Dikarya</taxon>
        <taxon>Ascomycota</taxon>
        <taxon>Pezizomycotina</taxon>
        <taxon>Eurotiomycetes</taxon>
        <taxon>Eurotiomycetidae</taxon>
        <taxon>Eurotiales</taxon>
        <taxon>Aspergillaceae</taxon>
        <taxon>Aspergillus</taxon>
        <taxon>Aspergillus subgen. Cremei</taxon>
    </lineage>
</organism>
<gene>
    <name evidence="2" type="ORF">ASPWEDRAFT_169210</name>
</gene>
<dbReference type="VEuPathDB" id="FungiDB:ASPWEDRAFT_169210"/>
<feature type="non-terminal residue" evidence="2">
    <location>
        <position position="138"/>
    </location>
</feature>
<name>A0A1L9RWZ3_ASPWE</name>
<dbReference type="GeneID" id="63746258"/>
<sequence>MARFTSKSSSTVRAKGYLVFEKEGILNVCVLPLQAEALEEATKNVVQDVSETTLGEATEDLGKATSVDTVEKASKLVQVEAAILGTAKDGASKVVDGGKSAGVTAEETTTKDTTENVVQDVSEATLGETTEDLSKTTS</sequence>
<protein>
    <submittedName>
        <fullName evidence="2">Uncharacterized protein</fullName>
    </submittedName>
</protein>
<accession>A0A1L9RWZ3</accession>
<dbReference type="AlphaFoldDB" id="A0A1L9RWZ3"/>
<feature type="region of interest" description="Disordered" evidence="1">
    <location>
        <begin position="91"/>
        <end position="138"/>
    </location>
</feature>
<evidence type="ECO:0000256" key="1">
    <source>
        <dbReference type="SAM" id="MobiDB-lite"/>
    </source>
</evidence>
<evidence type="ECO:0000313" key="3">
    <source>
        <dbReference type="Proteomes" id="UP000184383"/>
    </source>
</evidence>
<dbReference type="RefSeq" id="XP_040693034.1">
    <property type="nucleotide sequence ID" value="XM_040830410.1"/>
</dbReference>
<proteinExistence type="predicted"/>
<dbReference type="Proteomes" id="UP000184383">
    <property type="component" value="Unassembled WGS sequence"/>
</dbReference>
<reference evidence="3" key="1">
    <citation type="journal article" date="2017" name="Genome Biol.">
        <title>Comparative genomics reveals high biological diversity and specific adaptations in the industrially and medically important fungal genus Aspergillus.</title>
        <authorList>
            <person name="de Vries R.P."/>
            <person name="Riley R."/>
            <person name="Wiebenga A."/>
            <person name="Aguilar-Osorio G."/>
            <person name="Amillis S."/>
            <person name="Uchima C.A."/>
            <person name="Anderluh G."/>
            <person name="Asadollahi M."/>
            <person name="Askin M."/>
            <person name="Barry K."/>
            <person name="Battaglia E."/>
            <person name="Bayram O."/>
            <person name="Benocci T."/>
            <person name="Braus-Stromeyer S.A."/>
            <person name="Caldana C."/>
            <person name="Canovas D."/>
            <person name="Cerqueira G.C."/>
            <person name="Chen F."/>
            <person name="Chen W."/>
            <person name="Choi C."/>
            <person name="Clum A."/>
            <person name="Dos Santos R.A."/>
            <person name="Damasio A.R."/>
            <person name="Diallinas G."/>
            <person name="Emri T."/>
            <person name="Fekete E."/>
            <person name="Flipphi M."/>
            <person name="Freyberg S."/>
            <person name="Gallo A."/>
            <person name="Gournas C."/>
            <person name="Habgood R."/>
            <person name="Hainaut M."/>
            <person name="Harispe M.L."/>
            <person name="Henrissat B."/>
            <person name="Hilden K.S."/>
            <person name="Hope R."/>
            <person name="Hossain A."/>
            <person name="Karabika E."/>
            <person name="Karaffa L."/>
            <person name="Karanyi Z."/>
            <person name="Krasevec N."/>
            <person name="Kuo A."/>
            <person name="Kusch H."/>
            <person name="LaButti K."/>
            <person name="Lagendijk E.L."/>
            <person name="Lapidus A."/>
            <person name="Levasseur A."/>
            <person name="Lindquist E."/>
            <person name="Lipzen A."/>
            <person name="Logrieco A.F."/>
            <person name="MacCabe A."/>
            <person name="Maekelae M.R."/>
            <person name="Malavazi I."/>
            <person name="Melin P."/>
            <person name="Meyer V."/>
            <person name="Mielnichuk N."/>
            <person name="Miskei M."/>
            <person name="Molnar A.P."/>
            <person name="Mule G."/>
            <person name="Ngan C.Y."/>
            <person name="Orejas M."/>
            <person name="Orosz E."/>
            <person name="Ouedraogo J.P."/>
            <person name="Overkamp K.M."/>
            <person name="Park H.-S."/>
            <person name="Perrone G."/>
            <person name="Piumi F."/>
            <person name="Punt P.J."/>
            <person name="Ram A.F."/>
            <person name="Ramon A."/>
            <person name="Rauscher S."/>
            <person name="Record E."/>
            <person name="Riano-Pachon D.M."/>
            <person name="Robert V."/>
            <person name="Roehrig J."/>
            <person name="Ruller R."/>
            <person name="Salamov A."/>
            <person name="Salih N.S."/>
            <person name="Samson R.A."/>
            <person name="Sandor E."/>
            <person name="Sanguinetti M."/>
            <person name="Schuetze T."/>
            <person name="Sepcic K."/>
            <person name="Shelest E."/>
            <person name="Sherlock G."/>
            <person name="Sophianopoulou V."/>
            <person name="Squina F.M."/>
            <person name="Sun H."/>
            <person name="Susca A."/>
            <person name="Todd R.B."/>
            <person name="Tsang A."/>
            <person name="Unkles S.E."/>
            <person name="van de Wiele N."/>
            <person name="van Rossen-Uffink D."/>
            <person name="Oliveira J.V."/>
            <person name="Vesth T.C."/>
            <person name="Visser J."/>
            <person name="Yu J.-H."/>
            <person name="Zhou M."/>
            <person name="Andersen M.R."/>
            <person name="Archer D.B."/>
            <person name="Baker S.E."/>
            <person name="Benoit I."/>
            <person name="Brakhage A.A."/>
            <person name="Braus G.H."/>
            <person name="Fischer R."/>
            <person name="Frisvad J.C."/>
            <person name="Goldman G.H."/>
            <person name="Houbraken J."/>
            <person name="Oakley B."/>
            <person name="Pocsi I."/>
            <person name="Scazzocchio C."/>
            <person name="Seiboth B."/>
            <person name="vanKuyk P.A."/>
            <person name="Wortman J."/>
            <person name="Dyer P.S."/>
            <person name="Grigoriev I.V."/>
        </authorList>
    </citation>
    <scope>NUCLEOTIDE SEQUENCE [LARGE SCALE GENOMIC DNA]</scope>
    <source>
        <strain evidence="3">DTO 134E9</strain>
    </source>
</reference>
<keyword evidence="3" id="KW-1185">Reference proteome</keyword>
<evidence type="ECO:0000313" key="2">
    <source>
        <dbReference type="EMBL" id="OJJ39358.1"/>
    </source>
</evidence>
<dbReference type="EMBL" id="KV878210">
    <property type="protein sequence ID" value="OJJ39358.1"/>
    <property type="molecule type" value="Genomic_DNA"/>
</dbReference>